<dbReference type="InterPro" id="IPR036388">
    <property type="entry name" value="WH-like_DNA-bd_sf"/>
</dbReference>
<reference evidence="3 4" key="1">
    <citation type="submission" date="2018-10" db="EMBL/GenBank/DDBJ databases">
        <authorList>
            <person name="Criscuolo A."/>
        </authorList>
    </citation>
    <scope>NUCLEOTIDE SEQUENCE [LARGE SCALE GENOMIC DNA]</scope>
    <source>
        <strain evidence="3">DnA1</strain>
    </source>
</reference>
<feature type="region of interest" description="Disordered" evidence="1">
    <location>
        <begin position="1"/>
        <end position="34"/>
    </location>
</feature>
<feature type="domain" description="HTH marR-type" evidence="2">
    <location>
        <begin position="40"/>
        <end position="173"/>
    </location>
</feature>
<dbReference type="PANTHER" id="PTHR33164">
    <property type="entry name" value="TRANSCRIPTIONAL REGULATOR, MARR FAMILY"/>
    <property type="match status" value="1"/>
</dbReference>
<evidence type="ECO:0000313" key="3">
    <source>
        <dbReference type="EMBL" id="VCU68488.1"/>
    </source>
</evidence>
<feature type="compositionally biased region" description="Low complexity" evidence="1">
    <location>
        <begin position="1"/>
        <end position="13"/>
    </location>
</feature>
<keyword evidence="4" id="KW-1185">Reference proteome</keyword>
<dbReference type="PRINTS" id="PR00598">
    <property type="entry name" value="HTHMARR"/>
</dbReference>
<evidence type="ECO:0000256" key="1">
    <source>
        <dbReference type="SAM" id="MobiDB-lite"/>
    </source>
</evidence>
<gene>
    <name evidence="3" type="ORF">PIGHUM_00539</name>
</gene>
<dbReference type="SUPFAM" id="SSF46785">
    <property type="entry name" value="Winged helix' DNA-binding domain"/>
    <property type="match status" value="1"/>
</dbReference>
<evidence type="ECO:0000259" key="2">
    <source>
        <dbReference type="PROSITE" id="PS50995"/>
    </source>
</evidence>
<proteinExistence type="predicted"/>
<dbReference type="InterPro" id="IPR000835">
    <property type="entry name" value="HTH_MarR-typ"/>
</dbReference>
<dbReference type="GO" id="GO:0006950">
    <property type="term" value="P:response to stress"/>
    <property type="evidence" value="ECO:0007669"/>
    <property type="project" value="TreeGrafter"/>
</dbReference>
<dbReference type="Gene3D" id="1.10.10.10">
    <property type="entry name" value="Winged helix-like DNA-binding domain superfamily/Winged helix DNA-binding domain"/>
    <property type="match status" value="1"/>
</dbReference>
<dbReference type="SMART" id="SM00347">
    <property type="entry name" value="HTH_MARR"/>
    <property type="match status" value="1"/>
</dbReference>
<protein>
    <submittedName>
        <fullName evidence="3">Transcriptional regulator SlyA</fullName>
    </submittedName>
</protein>
<accession>A0A3P4AYI8</accession>
<evidence type="ECO:0000313" key="4">
    <source>
        <dbReference type="Proteomes" id="UP000277294"/>
    </source>
</evidence>
<dbReference type="Pfam" id="PF12802">
    <property type="entry name" value="MarR_2"/>
    <property type="match status" value="1"/>
</dbReference>
<organism evidence="3 4">
    <name type="scientific">Pigmentiphaga humi</name>
    <dbReference type="NCBI Taxonomy" id="2478468"/>
    <lineage>
        <taxon>Bacteria</taxon>
        <taxon>Pseudomonadati</taxon>
        <taxon>Pseudomonadota</taxon>
        <taxon>Betaproteobacteria</taxon>
        <taxon>Burkholderiales</taxon>
        <taxon>Alcaligenaceae</taxon>
        <taxon>Pigmentiphaga</taxon>
    </lineage>
</organism>
<sequence>MAQAQKAPAPRSRAASRRKDSAPPAPPEAGHGAHSEYPVEESAILLMRIAVHGWRRNFTGHLAEFGVPFSVWYFLRILWDDDGLSQKDLTRRAGMLQPNAVSAIRTMEELGLARVERESGDRRRIRVWLTQKARDLEHKILPRIREDTEQTVFKDFTAEERHTLTRLLGKVCANITGSASSD</sequence>
<dbReference type="Proteomes" id="UP000277294">
    <property type="component" value="Unassembled WGS sequence"/>
</dbReference>
<dbReference type="InterPro" id="IPR039422">
    <property type="entry name" value="MarR/SlyA-like"/>
</dbReference>
<dbReference type="PANTHER" id="PTHR33164:SF43">
    <property type="entry name" value="HTH-TYPE TRANSCRIPTIONAL REPRESSOR YETL"/>
    <property type="match status" value="1"/>
</dbReference>
<dbReference type="EMBL" id="UWPJ01000005">
    <property type="protein sequence ID" value="VCU68488.1"/>
    <property type="molecule type" value="Genomic_DNA"/>
</dbReference>
<name>A0A3P4AYI8_9BURK</name>
<dbReference type="AlphaFoldDB" id="A0A3P4AYI8"/>
<dbReference type="InterPro" id="IPR036390">
    <property type="entry name" value="WH_DNA-bd_sf"/>
</dbReference>
<dbReference type="GO" id="GO:0003700">
    <property type="term" value="F:DNA-binding transcription factor activity"/>
    <property type="evidence" value="ECO:0007669"/>
    <property type="project" value="InterPro"/>
</dbReference>
<dbReference type="PROSITE" id="PS50995">
    <property type="entry name" value="HTH_MARR_2"/>
    <property type="match status" value="1"/>
</dbReference>